<evidence type="ECO:0000313" key="1">
    <source>
        <dbReference type="EMBL" id="GBP43554.1"/>
    </source>
</evidence>
<dbReference type="Proteomes" id="UP000299102">
    <property type="component" value="Unassembled WGS sequence"/>
</dbReference>
<name>A0A4C1W067_EUMVA</name>
<sequence length="148" mass="17045">MPDTADGGVGRENRNPCHVYNVRTVLLSSTEHSERILRAPTERQHFAASVTKLTHNRRCTIEQVVSRPMSLSKPERLTAELGWSRNRFPRHRPHSLTHWSVLIVDRKKPMLYHNKLHLGRGVASAKYRNGVNTNKYLEFTKAPNSVDR</sequence>
<reference evidence="1 2" key="1">
    <citation type="journal article" date="2019" name="Commun. Biol.">
        <title>The bagworm genome reveals a unique fibroin gene that provides high tensile strength.</title>
        <authorList>
            <person name="Kono N."/>
            <person name="Nakamura H."/>
            <person name="Ohtoshi R."/>
            <person name="Tomita M."/>
            <person name="Numata K."/>
            <person name="Arakawa K."/>
        </authorList>
    </citation>
    <scope>NUCLEOTIDE SEQUENCE [LARGE SCALE GENOMIC DNA]</scope>
</reference>
<evidence type="ECO:0000313" key="2">
    <source>
        <dbReference type="Proteomes" id="UP000299102"/>
    </source>
</evidence>
<proteinExistence type="predicted"/>
<dbReference type="EMBL" id="BGZK01000438">
    <property type="protein sequence ID" value="GBP43554.1"/>
    <property type="molecule type" value="Genomic_DNA"/>
</dbReference>
<comment type="caution">
    <text evidence="1">The sequence shown here is derived from an EMBL/GenBank/DDBJ whole genome shotgun (WGS) entry which is preliminary data.</text>
</comment>
<organism evidence="1 2">
    <name type="scientific">Eumeta variegata</name>
    <name type="common">Bagworm moth</name>
    <name type="synonym">Eumeta japonica</name>
    <dbReference type="NCBI Taxonomy" id="151549"/>
    <lineage>
        <taxon>Eukaryota</taxon>
        <taxon>Metazoa</taxon>
        <taxon>Ecdysozoa</taxon>
        <taxon>Arthropoda</taxon>
        <taxon>Hexapoda</taxon>
        <taxon>Insecta</taxon>
        <taxon>Pterygota</taxon>
        <taxon>Neoptera</taxon>
        <taxon>Endopterygota</taxon>
        <taxon>Lepidoptera</taxon>
        <taxon>Glossata</taxon>
        <taxon>Ditrysia</taxon>
        <taxon>Tineoidea</taxon>
        <taxon>Psychidae</taxon>
        <taxon>Oiketicinae</taxon>
        <taxon>Eumeta</taxon>
    </lineage>
</organism>
<gene>
    <name evidence="1" type="ORF">EVAR_87471_1</name>
</gene>
<accession>A0A4C1W067</accession>
<dbReference type="AlphaFoldDB" id="A0A4C1W067"/>
<protein>
    <submittedName>
        <fullName evidence="1">Uncharacterized protein</fullName>
    </submittedName>
</protein>
<keyword evidence="2" id="KW-1185">Reference proteome</keyword>